<proteinExistence type="inferred from homology"/>
<dbReference type="InterPro" id="IPR001264">
    <property type="entry name" value="Glyco_trans_51"/>
</dbReference>
<dbReference type="GO" id="GO:0008658">
    <property type="term" value="F:penicillin binding"/>
    <property type="evidence" value="ECO:0007669"/>
    <property type="project" value="InterPro"/>
</dbReference>
<dbReference type="GO" id="GO:0006508">
    <property type="term" value="P:proteolysis"/>
    <property type="evidence" value="ECO:0007669"/>
    <property type="project" value="UniProtKB-KW"/>
</dbReference>
<dbReference type="InterPro" id="IPR013783">
    <property type="entry name" value="Ig-like_fold"/>
</dbReference>
<dbReference type="GO" id="GO:0009252">
    <property type="term" value="P:peptidoglycan biosynthetic process"/>
    <property type="evidence" value="ECO:0007669"/>
    <property type="project" value="UniProtKB-KW"/>
</dbReference>
<dbReference type="Gene3D" id="3.40.710.10">
    <property type="entry name" value="DD-peptidase/beta-lactamase superfamily"/>
    <property type="match status" value="1"/>
</dbReference>
<dbReference type="PANTHER" id="PTHR32282">
    <property type="entry name" value="BINDING PROTEIN TRANSPEPTIDASE, PUTATIVE-RELATED"/>
    <property type="match status" value="1"/>
</dbReference>
<comment type="similarity">
    <text evidence="1">In the C-terminal section; belongs to the transpeptidase family.</text>
</comment>
<evidence type="ECO:0000256" key="7">
    <source>
        <dbReference type="ARBA" id="ARBA00022801"/>
    </source>
</evidence>
<dbReference type="GO" id="GO:0009002">
    <property type="term" value="F:serine-type D-Ala-D-Ala carboxypeptidase activity"/>
    <property type="evidence" value="ECO:0007669"/>
    <property type="project" value="UniProtKB-EC"/>
</dbReference>
<evidence type="ECO:0000313" key="18">
    <source>
        <dbReference type="Proteomes" id="UP000178841"/>
    </source>
</evidence>
<accession>A0A1G2CTS9</accession>
<evidence type="ECO:0000256" key="12">
    <source>
        <dbReference type="ARBA" id="ARBA00034000"/>
    </source>
</evidence>
<dbReference type="InterPro" id="IPR023346">
    <property type="entry name" value="Lysozyme-like_dom_sf"/>
</dbReference>
<dbReference type="InterPro" id="IPR036950">
    <property type="entry name" value="PBP_transglycosylase"/>
</dbReference>
<dbReference type="AlphaFoldDB" id="A0A1G2CTS9"/>
<keyword evidence="7" id="KW-0378">Hydrolase</keyword>
<keyword evidence="9" id="KW-0573">Peptidoglycan synthesis</keyword>
<dbReference type="STRING" id="1798657.A2648_00765"/>
<keyword evidence="5" id="KW-0328">Glycosyltransferase</keyword>
<evidence type="ECO:0000259" key="16">
    <source>
        <dbReference type="Pfam" id="PF00912"/>
    </source>
</evidence>
<keyword evidence="8" id="KW-0133">Cell shape</keyword>
<keyword evidence="6" id="KW-0808">Transferase</keyword>
<evidence type="ECO:0000256" key="10">
    <source>
        <dbReference type="ARBA" id="ARBA00023268"/>
    </source>
</evidence>
<evidence type="ECO:0000256" key="5">
    <source>
        <dbReference type="ARBA" id="ARBA00022676"/>
    </source>
</evidence>
<dbReference type="Pfam" id="PF00905">
    <property type="entry name" value="Transpeptidase"/>
    <property type="match status" value="1"/>
</dbReference>
<evidence type="ECO:0000256" key="13">
    <source>
        <dbReference type="ARBA" id="ARBA00049902"/>
    </source>
</evidence>
<keyword evidence="14" id="KW-0812">Transmembrane</keyword>
<comment type="caution">
    <text evidence="17">The sequence shown here is derived from an EMBL/GenBank/DDBJ whole genome shotgun (WGS) entry which is preliminary data.</text>
</comment>
<sequence>MQSVFFHNRYRNRLLRKNWILVLFSFVFLFGGLLVFWAGTLKMPALNSFEERRILNSTKIYDRSGKVLLYDVHQNIRRTAIPWSDMGEYIKNATVAIEDKDFYQHRGVRLTSIVRAILANLFSGSFSQGGSTITQQVIKNALLTQDKKVSRKIKEWILATKLERIMSKEEILALYLNEAPYGGDMYGVAEASQYYFGKSAVELTLAEAAYLAALPQAPTYFSPYGKNKVELTTRKNSVLFQMKELGFINEVEHQNALSEIVSFSPQNEGTAKALHFVMYVREYLEEKYGTEAVGDGLKVITTLDYGLQKIAEEIVTKYAKENEKNFNAKNASLVAIDPKTGQILVMVGSRDYFDKEIDGNFNVSLAHRQPGSAFKPIVYATAFAKGYTPETVLFDLPTEFQTTCTPEGKPLAGESAENCYMPENYDLKYRGPITLREALAQSINVVSIETLYLAGIDDSLKTARAMGIKTLKDKNQYGLTLVLGGGEVSLLDLTSAYGVFANNGIRSPYEKILKIEDGSSQTIEEWRTKEEQVIPRDVSLQINDILSDNVARTPAFGERSALYFPNQEVAVKTGTTNDYRDAWVLGYTPSLVVGAWAGNNDNSPMEKKVAGFIIAPLWNAFMVEALKQFPVERFEKPTKNTDLTKKPVLRGVWWGGKNYLIDKISNKLATVNTPKETLGELVISDPHNILYWIDKKDPNGPPPINPTSDPQFNLWEYPIKKWLAERHPSFPIISERDIPTTYDDIHDLQLAPQISIIEPGPQKIFHPGDRVVVLLKNTGFFQISKVDFFLNNSFIGSSYNLSGFSFALDESSTVEGENELRVVVYDSVFNSTQVSSFFVVQGLIN</sequence>
<dbReference type="GO" id="GO:0008955">
    <property type="term" value="F:peptidoglycan glycosyltransferase activity"/>
    <property type="evidence" value="ECO:0007669"/>
    <property type="project" value="UniProtKB-EC"/>
</dbReference>
<keyword evidence="11" id="KW-0961">Cell wall biogenesis/degradation</keyword>
<dbReference type="FunFam" id="1.10.3810.10:FF:000001">
    <property type="entry name" value="Penicillin-binding protein 1A"/>
    <property type="match status" value="1"/>
</dbReference>
<evidence type="ECO:0000256" key="1">
    <source>
        <dbReference type="ARBA" id="ARBA00007090"/>
    </source>
</evidence>
<evidence type="ECO:0000256" key="11">
    <source>
        <dbReference type="ARBA" id="ARBA00023316"/>
    </source>
</evidence>
<evidence type="ECO:0000256" key="14">
    <source>
        <dbReference type="SAM" id="Phobius"/>
    </source>
</evidence>
<dbReference type="Gene3D" id="2.60.40.10">
    <property type="entry name" value="Immunoglobulins"/>
    <property type="match status" value="1"/>
</dbReference>
<evidence type="ECO:0000259" key="15">
    <source>
        <dbReference type="Pfam" id="PF00905"/>
    </source>
</evidence>
<dbReference type="GO" id="GO:0071555">
    <property type="term" value="P:cell wall organization"/>
    <property type="evidence" value="ECO:0007669"/>
    <property type="project" value="UniProtKB-KW"/>
</dbReference>
<comment type="similarity">
    <text evidence="2">In the N-terminal section; belongs to the glycosyltransferase 51 family.</text>
</comment>
<dbReference type="SUPFAM" id="SSF53955">
    <property type="entry name" value="Lysozyme-like"/>
    <property type="match status" value="1"/>
</dbReference>
<dbReference type="Gene3D" id="1.10.3810.10">
    <property type="entry name" value="Biosynthetic peptidoglycan transglycosylase-like"/>
    <property type="match status" value="1"/>
</dbReference>
<evidence type="ECO:0000256" key="2">
    <source>
        <dbReference type="ARBA" id="ARBA00007739"/>
    </source>
</evidence>
<keyword evidence="14" id="KW-0472">Membrane</keyword>
<feature type="domain" description="Penicillin-binding protein transpeptidase" evidence="15">
    <location>
        <begin position="332"/>
        <end position="590"/>
    </location>
</feature>
<reference evidence="17 18" key="1">
    <citation type="journal article" date="2016" name="Nat. Commun.">
        <title>Thousands of microbial genomes shed light on interconnected biogeochemical processes in an aquifer system.</title>
        <authorList>
            <person name="Anantharaman K."/>
            <person name="Brown C.T."/>
            <person name="Hug L.A."/>
            <person name="Sharon I."/>
            <person name="Castelle C.J."/>
            <person name="Probst A.J."/>
            <person name="Thomas B.C."/>
            <person name="Singh A."/>
            <person name="Wilkins M.J."/>
            <person name="Karaoz U."/>
            <person name="Brodie E.L."/>
            <person name="Williams K.H."/>
            <person name="Hubbard S.S."/>
            <person name="Banfield J.F."/>
        </authorList>
    </citation>
    <scope>NUCLEOTIDE SEQUENCE [LARGE SCALE GENOMIC DNA]</scope>
</reference>
<evidence type="ECO:0000256" key="3">
    <source>
        <dbReference type="ARBA" id="ARBA00022645"/>
    </source>
</evidence>
<dbReference type="SUPFAM" id="SSF56601">
    <property type="entry name" value="beta-lactamase/transpeptidase-like"/>
    <property type="match status" value="1"/>
</dbReference>
<evidence type="ECO:0000313" key="17">
    <source>
        <dbReference type="EMBL" id="OGZ04789.1"/>
    </source>
</evidence>
<organism evidence="17 18">
    <name type="scientific">Candidatus Lloydbacteria bacterium RIFCSPHIGHO2_01_FULL_41_20</name>
    <dbReference type="NCBI Taxonomy" id="1798657"/>
    <lineage>
        <taxon>Bacteria</taxon>
        <taxon>Candidatus Lloydiibacteriota</taxon>
    </lineage>
</organism>
<dbReference type="Proteomes" id="UP000178841">
    <property type="component" value="Unassembled WGS sequence"/>
</dbReference>
<evidence type="ECO:0000256" key="6">
    <source>
        <dbReference type="ARBA" id="ARBA00022679"/>
    </source>
</evidence>
<dbReference type="GO" id="GO:0030288">
    <property type="term" value="C:outer membrane-bounded periplasmic space"/>
    <property type="evidence" value="ECO:0007669"/>
    <property type="project" value="TreeGrafter"/>
</dbReference>
<dbReference type="EMBL" id="MHLH01000001">
    <property type="protein sequence ID" value="OGZ04789.1"/>
    <property type="molecule type" value="Genomic_DNA"/>
</dbReference>
<evidence type="ECO:0000256" key="8">
    <source>
        <dbReference type="ARBA" id="ARBA00022960"/>
    </source>
</evidence>
<keyword evidence="14" id="KW-1133">Transmembrane helix</keyword>
<name>A0A1G2CTS9_9BACT</name>
<evidence type="ECO:0000256" key="4">
    <source>
        <dbReference type="ARBA" id="ARBA00022670"/>
    </source>
</evidence>
<keyword evidence="3" id="KW-0121">Carboxypeptidase</keyword>
<dbReference type="Pfam" id="PF00912">
    <property type="entry name" value="Transgly"/>
    <property type="match status" value="1"/>
</dbReference>
<feature type="domain" description="Glycosyl transferase family 51" evidence="16">
    <location>
        <begin position="72"/>
        <end position="243"/>
    </location>
</feature>
<gene>
    <name evidence="17" type="ORF">A2648_00765</name>
</gene>
<comment type="catalytic activity">
    <reaction evidence="13">
        <text>[GlcNAc-(1-&gt;4)-Mur2Ac(oyl-L-Ala-gamma-D-Glu-L-Lys-D-Ala-D-Ala)](n)-di-trans,octa-cis-undecaprenyl diphosphate + beta-D-GlcNAc-(1-&gt;4)-Mur2Ac(oyl-L-Ala-gamma-D-Glu-L-Lys-D-Ala-D-Ala)-di-trans,octa-cis-undecaprenyl diphosphate = [GlcNAc-(1-&gt;4)-Mur2Ac(oyl-L-Ala-gamma-D-Glu-L-Lys-D-Ala-D-Ala)](n+1)-di-trans,octa-cis-undecaprenyl diphosphate + di-trans,octa-cis-undecaprenyl diphosphate + H(+)</text>
        <dbReference type="Rhea" id="RHEA:23708"/>
        <dbReference type="Rhea" id="RHEA-COMP:9602"/>
        <dbReference type="Rhea" id="RHEA-COMP:9603"/>
        <dbReference type="ChEBI" id="CHEBI:15378"/>
        <dbReference type="ChEBI" id="CHEBI:58405"/>
        <dbReference type="ChEBI" id="CHEBI:60033"/>
        <dbReference type="ChEBI" id="CHEBI:78435"/>
        <dbReference type="EC" id="2.4.99.28"/>
    </reaction>
</comment>
<keyword evidence="4" id="KW-0645">Protease</keyword>
<dbReference type="InterPro" id="IPR001460">
    <property type="entry name" value="PCN-bd_Tpept"/>
</dbReference>
<dbReference type="PANTHER" id="PTHR32282:SF33">
    <property type="entry name" value="PEPTIDOGLYCAN GLYCOSYLTRANSFERASE"/>
    <property type="match status" value="1"/>
</dbReference>
<protein>
    <submittedName>
        <fullName evidence="17">Uncharacterized protein</fullName>
    </submittedName>
</protein>
<keyword evidence="10" id="KW-0511">Multifunctional enzyme</keyword>
<feature type="transmembrane region" description="Helical" evidence="14">
    <location>
        <begin position="20"/>
        <end position="39"/>
    </location>
</feature>
<evidence type="ECO:0000256" key="9">
    <source>
        <dbReference type="ARBA" id="ARBA00022984"/>
    </source>
</evidence>
<dbReference type="GO" id="GO:0008360">
    <property type="term" value="P:regulation of cell shape"/>
    <property type="evidence" value="ECO:0007669"/>
    <property type="project" value="UniProtKB-KW"/>
</dbReference>
<dbReference type="InterPro" id="IPR050396">
    <property type="entry name" value="Glycosyltr_51/Transpeptidase"/>
</dbReference>
<comment type="catalytic activity">
    <reaction evidence="12">
        <text>Preferential cleavage: (Ac)2-L-Lys-D-Ala-|-D-Ala. Also transpeptidation of peptidyl-alanyl moieties that are N-acyl substituents of D-alanine.</text>
        <dbReference type="EC" id="3.4.16.4"/>
    </reaction>
</comment>
<dbReference type="InterPro" id="IPR012338">
    <property type="entry name" value="Beta-lactam/transpept-like"/>
</dbReference>